<dbReference type="InterPro" id="IPR001818">
    <property type="entry name" value="Pept_M10_metallopeptidase"/>
</dbReference>
<evidence type="ECO:0000313" key="8">
    <source>
        <dbReference type="Proteomes" id="UP000184440"/>
    </source>
</evidence>
<keyword evidence="3" id="KW-0378">Hydrolase</keyword>
<dbReference type="GO" id="GO:0004222">
    <property type="term" value="F:metalloendopeptidase activity"/>
    <property type="evidence" value="ECO:0007669"/>
    <property type="project" value="InterPro"/>
</dbReference>
<keyword evidence="8" id="KW-1185">Reference proteome</keyword>
<reference evidence="7 8" key="1">
    <citation type="submission" date="2016-11" db="EMBL/GenBank/DDBJ databases">
        <authorList>
            <person name="Jaros S."/>
            <person name="Januszkiewicz K."/>
            <person name="Wedrychowicz H."/>
        </authorList>
    </citation>
    <scope>NUCLEOTIDE SEQUENCE [LARGE SCALE GENOMIC DNA]</scope>
    <source>
        <strain evidence="7 8">DSM 46144</strain>
    </source>
</reference>
<dbReference type="GO" id="GO:0006508">
    <property type="term" value="P:proteolysis"/>
    <property type="evidence" value="ECO:0007669"/>
    <property type="project" value="UniProtKB-KW"/>
</dbReference>
<dbReference type="RefSeq" id="WP_084742541.1">
    <property type="nucleotide sequence ID" value="NZ_FRCS01000035.1"/>
</dbReference>
<dbReference type="AlphaFoldDB" id="A0A1M7RPR6"/>
<evidence type="ECO:0000256" key="3">
    <source>
        <dbReference type="ARBA" id="ARBA00022801"/>
    </source>
</evidence>
<dbReference type="GO" id="GO:0031012">
    <property type="term" value="C:extracellular matrix"/>
    <property type="evidence" value="ECO:0007669"/>
    <property type="project" value="InterPro"/>
</dbReference>
<evidence type="ECO:0000259" key="6">
    <source>
        <dbReference type="Pfam" id="PF00413"/>
    </source>
</evidence>
<name>A0A1M7RPR6_9ACTN</name>
<feature type="chain" id="PRO_5038697288" evidence="5">
    <location>
        <begin position="19"/>
        <end position="335"/>
    </location>
</feature>
<dbReference type="OrthoDB" id="5188902at2"/>
<evidence type="ECO:0000256" key="5">
    <source>
        <dbReference type="SAM" id="SignalP"/>
    </source>
</evidence>
<dbReference type="InterPro" id="IPR024079">
    <property type="entry name" value="MetalloPept_cat_dom_sf"/>
</dbReference>
<dbReference type="Gene3D" id="3.40.390.10">
    <property type="entry name" value="Collagenase (Catalytic Domain)"/>
    <property type="match status" value="1"/>
</dbReference>
<keyword evidence="5" id="KW-0732">Signal</keyword>
<dbReference type="STRING" id="134849.SAMN05443668_13521"/>
<dbReference type="Pfam" id="PF00413">
    <property type="entry name" value="Peptidase_M10"/>
    <property type="match status" value="1"/>
</dbReference>
<proteinExistence type="predicted"/>
<dbReference type="GO" id="GO:0008270">
    <property type="term" value="F:zinc ion binding"/>
    <property type="evidence" value="ECO:0007669"/>
    <property type="project" value="InterPro"/>
</dbReference>
<gene>
    <name evidence="7" type="ORF">SAMN05443668_13521</name>
</gene>
<evidence type="ECO:0000313" key="7">
    <source>
        <dbReference type="EMBL" id="SHN48170.1"/>
    </source>
</evidence>
<keyword evidence="4" id="KW-0862">Zinc</keyword>
<sequence>MRNLLPFRSAPAPTTTVAALATVAAAAAVVAGIAAAPVAAGHVAAGHVAAGHADAHAHADEHVTNDGRNVSYQGLTVRIPAAGEGVQAAAQSTSGDISLTVTRGADGKVIVKTDAHAHDEDADEHAEAQAVTAVTSRPSAAKTCTDRAYALAGWKLPGFTWYYNPAGAPAAVAGTAASAISAGTTALSTACGQKRLALVPSYAGQSSAPVQVGAAGNCIGNDGRNVIGWRAGSGRWLGMTCTYFKTVNGKKTVTGTDTALNTQYKFFTSTANCSGAYDLQSVVLHERGHSLGLNHVNQTANASAVMTPALTTCSAGKRTLGLGDYQGLAALYGTR</sequence>
<evidence type="ECO:0000256" key="4">
    <source>
        <dbReference type="ARBA" id="ARBA00022833"/>
    </source>
</evidence>
<feature type="signal peptide" evidence="5">
    <location>
        <begin position="1"/>
        <end position="18"/>
    </location>
</feature>
<keyword evidence="1" id="KW-0645">Protease</keyword>
<evidence type="ECO:0000256" key="2">
    <source>
        <dbReference type="ARBA" id="ARBA00022723"/>
    </source>
</evidence>
<dbReference type="EMBL" id="FRCS01000035">
    <property type="protein sequence ID" value="SHN48170.1"/>
    <property type="molecule type" value="Genomic_DNA"/>
</dbReference>
<protein>
    <submittedName>
        <fullName evidence="7">Matrixin</fullName>
    </submittedName>
</protein>
<organism evidence="7 8">
    <name type="scientific">Cryptosporangium aurantiacum</name>
    <dbReference type="NCBI Taxonomy" id="134849"/>
    <lineage>
        <taxon>Bacteria</taxon>
        <taxon>Bacillati</taxon>
        <taxon>Actinomycetota</taxon>
        <taxon>Actinomycetes</taxon>
        <taxon>Cryptosporangiales</taxon>
        <taxon>Cryptosporangiaceae</taxon>
        <taxon>Cryptosporangium</taxon>
    </lineage>
</organism>
<feature type="domain" description="Peptidase M10 metallopeptidase" evidence="6">
    <location>
        <begin position="257"/>
        <end position="333"/>
    </location>
</feature>
<keyword evidence="2" id="KW-0479">Metal-binding</keyword>
<dbReference type="Proteomes" id="UP000184440">
    <property type="component" value="Unassembled WGS sequence"/>
</dbReference>
<dbReference type="SUPFAM" id="SSF55486">
    <property type="entry name" value="Metalloproteases ('zincins'), catalytic domain"/>
    <property type="match status" value="1"/>
</dbReference>
<accession>A0A1M7RPR6</accession>
<evidence type="ECO:0000256" key="1">
    <source>
        <dbReference type="ARBA" id="ARBA00022670"/>
    </source>
</evidence>